<comment type="caution">
    <text evidence="2">The sequence shown here is derived from an EMBL/GenBank/DDBJ whole genome shotgun (WGS) entry which is preliminary data.</text>
</comment>
<gene>
    <name evidence="2" type="ORF">DID88_009439</name>
</gene>
<keyword evidence="3" id="KW-1185">Reference proteome</keyword>
<feature type="compositionally biased region" description="Polar residues" evidence="1">
    <location>
        <begin position="145"/>
        <end position="164"/>
    </location>
</feature>
<dbReference type="Proteomes" id="UP000249056">
    <property type="component" value="Unassembled WGS sequence"/>
</dbReference>
<accession>A0A395IPG2</accession>
<dbReference type="EMBL" id="QKRW01000032">
    <property type="protein sequence ID" value="RAL61303.1"/>
    <property type="molecule type" value="Genomic_DNA"/>
</dbReference>
<feature type="compositionally biased region" description="Polar residues" evidence="1">
    <location>
        <begin position="59"/>
        <end position="83"/>
    </location>
</feature>
<evidence type="ECO:0000313" key="3">
    <source>
        <dbReference type="Proteomes" id="UP000249056"/>
    </source>
</evidence>
<feature type="compositionally biased region" description="Low complexity" evidence="1">
    <location>
        <begin position="185"/>
        <end position="194"/>
    </location>
</feature>
<dbReference type="OrthoDB" id="9332038at2759"/>
<organism evidence="2 3">
    <name type="scientific">Monilinia fructigena</name>
    <dbReference type="NCBI Taxonomy" id="38457"/>
    <lineage>
        <taxon>Eukaryota</taxon>
        <taxon>Fungi</taxon>
        <taxon>Dikarya</taxon>
        <taxon>Ascomycota</taxon>
        <taxon>Pezizomycotina</taxon>
        <taxon>Leotiomycetes</taxon>
        <taxon>Helotiales</taxon>
        <taxon>Sclerotiniaceae</taxon>
        <taxon>Monilinia</taxon>
    </lineage>
</organism>
<name>A0A395IPG2_9HELO</name>
<proteinExistence type="predicted"/>
<protein>
    <submittedName>
        <fullName evidence="2">Uncharacterized protein</fullName>
    </submittedName>
</protein>
<feature type="region of interest" description="Disordered" evidence="1">
    <location>
        <begin position="1"/>
        <end position="235"/>
    </location>
</feature>
<feature type="compositionally biased region" description="Polar residues" evidence="1">
    <location>
        <begin position="93"/>
        <end position="118"/>
    </location>
</feature>
<feature type="compositionally biased region" description="Polar residues" evidence="1">
    <location>
        <begin position="211"/>
        <end position="220"/>
    </location>
</feature>
<evidence type="ECO:0000256" key="1">
    <source>
        <dbReference type="SAM" id="MobiDB-lite"/>
    </source>
</evidence>
<dbReference type="AlphaFoldDB" id="A0A395IPG2"/>
<reference evidence="2 3" key="1">
    <citation type="submission" date="2018-06" db="EMBL/GenBank/DDBJ databases">
        <title>Genome Sequence of the Brown Rot Fungal Pathogen Monilinia fructigena.</title>
        <authorList>
            <person name="Landi L."/>
            <person name="De Miccolis Angelini R.M."/>
            <person name="Pollastro S."/>
            <person name="Abate D."/>
            <person name="Faretra F."/>
            <person name="Romanazzi G."/>
        </authorList>
    </citation>
    <scope>NUCLEOTIDE SEQUENCE [LARGE SCALE GENOMIC DNA]</scope>
    <source>
        <strain evidence="2 3">Mfrg269</strain>
    </source>
</reference>
<sequence>MDQPSAPLAVRTRRNQYPPISGSAASNAPAARIPRKSTGGAEADYSSKAGVAPRRRPSLATSTSVQSLSDIASASSRMNTTGVPSYMDGARGTTASRSAKTKSLQPPSKGQPQLSLQPGTPDHSRSSSLAAKSPGKSNGLGIGATTPSSATSKRTSILPGTSHASGLGARTISPTDTRRAKRLSTVHGGPIVVPGTPPTPQPDSYPAFTPRGSSKVSFNATEKKSLHLHRPELPG</sequence>
<feature type="compositionally biased region" description="Basic and acidic residues" evidence="1">
    <location>
        <begin position="221"/>
        <end position="235"/>
    </location>
</feature>
<evidence type="ECO:0000313" key="2">
    <source>
        <dbReference type="EMBL" id="RAL61303.1"/>
    </source>
</evidence>